<dbReference type="InterPro" id="IPR050204">
    <property type="entry name" value="AraC_XylS_family_regulators"/>
</dbReference>
<dbReference type="InterPro" id="IPR018062">
    <property type="entry name" value="HTH_AraC-typ_CS"/>
</dbReference>
<dbReference type="PROSITE" id="PS01124">
    <property type="entry name" value="HTH_ARAC_FAMILY_2"/>
    <property type="match status" value="1"/>
</dbReference>
<protein>
    <submittedName>
        <fullName evidence="5">Helix-turn-helix domain-containing protein</fullName>
    </submittedName>
</protein>
<organism evidence="5 6">
    <name type="scientific">Streptomyces spongiae</name>
    <dbReference type="NCBI Taxonomy" id="565072"/>
    <lineage>
        <taxon>Bacteria</taxon>
        <taxon>Bacillati</taxon>
        <taxon>Actinomycetota</taxon>
        <taxon>Actinomycetes</taxon>
        <taxon>Kitasatosporales</taxon>
        <taxon>Streptomycetaceae</taxon>
        <taxon>Streptomyces</taxon>
    </lineage>
</organism>
<dbReference type="EMBL" id="VJZC01000091">
    <property type="protein sequence ID" value="MPY58582.1"/>
    <property type="molecule type" value="Genomic_DNA"/>
</dbReference>
<dbReference type="Pfam" id="PF12833">
    <property type="entry name" value="HTH_18"/>
    <property type="match status" value="1"/>
</dbReference>
<dbReference type="SMART" id="SM00342">
    <property type="entry name" value="HTH_ARAC"/>
    <property type="match status" value="1"/>
</dbReference>
<reference evidence="5 6" key="1">
    <citation type="submission" date="2019-07" db="EMBL/GenBank/DDBJ databases">
        <title>New species of Amycolatopsis and Streptomyces.</title>
        <authorList>
            <person name="Duangmal K."/>
            <person name="Teo W.F.A."/>
            <person name="Lipun K."/>
        </authorList>
    </citation>
    <scope>NUCLEOTIDE SEQUENCE [LARGE SCALE GENOMIC DNA]</scope>
    <source>
        <strain evidence="5 6">NBRC 106415</strain>
    </source>
</reference>
<dbReference type="PANTHER" id="PTHR46796">
    <property type="entry name" value="HTH-TYPE TRANSCRIPTIONAL ACTIVATOR RHAS-RELATED"/>
    <property type="match status" value="1"/>
</dbReference>
<dbReference type="PRINTS" id="PR00032">
    <property type="entry name" value="HTHARAC"/>
</dbReference>
<feature type="domain" description="HTH araC/xylS-type" evidence="4">
    <location>
        <begin position="215"/>
        <end position="316"/>
    </location>
</feature>
<evidence type="ECO:0000313" key="5">
    <source>
        <dbReference type="EMBL" id="MPY58582.1"/>
    </source>
</evidence>
<proteinExistence type="predicted"/>
<dbReference type="Gene3D" id="1.10.10.60">
    <property type="entry name" value="Homeodomain-like"/>
    <property type="match status" value="1"/>
</dbReference>
<gene>
    <name evidence="5" type="ORF">FNH08_15830</name>
</gene>
<dbReference type="Proteomes" id="UP000400924">
    <property type="component" value="Unassembled WGS sequence"/>
</dbReference>
<evidence type="ECO:0000256" key="2">
    <source>
        <dbReference type="ARBA" id="ARBA00023125"/>
    </source>
</evidence>
<evidence type="ECO:0000313" key="6">
    <source>
        <dbReference type="Proteomes" id="UP000400924"/>
    </source>
</evidence>
<keyword evidence="1" id="KW-0805">Transcription regulation</keyword>
<evidence type="ECO:0000256" key="1">
    <source>
        <dbReference type="ARBA" id="ARBA00023015"/>
    </source>
</evidence>
<dbReference type="GO" id="GO:0003700">
    <property type="term" value="F:DNA-binding transcription factor activity"/>
    <property type="evidence" value="ECO:0007669"/>
    <property type="project" value="InterPro"/>
</dbReference>
<evidence type="ECO:0000256" key="3">
    <source>
        <dbReference type="ARBA" id="ARBA00023163"/>
    </source>
</evidence>
<dbReference type="PROSITE" id="PS00041">
    <property type="entry name" value="HTH_ARAC_FAMILY_1"/>
    <property type="match status" value="1"/>
</dbReference>
<name>A0A5N8XGJ3_9ACTN</name>
<dbReference type="InterPro" id="IPR018060">
    <property type="entry name" value="HTH_AraC"/>
</dbReference>
<dbReference type="GO" id="GO:0043565">
    <property type="term" value="F:sequence-specific DNA binding"/>
    <property type="evidence" value="ECO:0007669"/>
    <property type="project" value="InterPro"/>
</dbReference>
<dbReference type="InterPro" id="IPR020449">
    <property type="entry name" value="Tscrpt_reg_AraC-type_HTH"/>
</dbReference>
<keyword evidence="6" id="KW-1185">Reference proteome</keyword>
<dbReference type="SUPFAM" id="SSF46689">
    <property type="entry name" value="Homeodomain-like"/>
    <property type="match status" value="1"/>
</dbReference>
<keyword evidence="2" id="KW-0238">DNA-binding</keyword>
<accession>A0A5N8XGJ3</accession>
<dbReference type="PANTHER" id="PTHR46796:SF6">
    <property type="entry name" value="ARAC SUBFAMILY"/>
    <property type="match status" value="1"/>
</dbReference>
<dbReference type="InterPro" id="IPR009057">
    <property type="entry name" value="Homeodomain-like_sf"/>
</dbReference>
<keyword evidence="3" id="KW-0804">Transcription</keyword>
<comment type="caution">
    <text evidence="5">The sequence shown here is derived from an EMBL/GenBank/DDBJ whole genome shotgun (WGS) entry which is preliminary data.</text>
</comment>
<dbReference type="RefSeq" id="WP_322724598.1">
    <property type="nucleotide sequence ID" value="NZ_VJZC01000091.1"/>
</dbReference>
<dbReference type="AlphaFoldDB" id="A0A5N8XGJ3"/>
<evidence type="ECO:0000259" key="4">
    <source>
        <dbReference type="PROSITE" id="PS01124"/>
    </source>
</evidence>
<sequence>MLVLDTNDLPVADRYEALRTAVAREGGVDAVEENEPAAGMWKRLEVWNFGPLTMFDTRGTSARFVRSYRKTSRELVDNVSIMTQAEGFGTGAFACDGYQRHLGAEGVGLTPHMVAPHEYGWAGTGRSVAFTVDIAHLALPVDTVRAAIPLLRHSPVESLLLQHIRGLRRHADQLSGNAEAEALAAATIQLTRALIVSVAGPDHTRREVAEETLVTRVLAYLRAHLTEPDLTPQRIARAHGISVRTLYRLCEQGGLSLEKWIILRRLEGARNDLAATEQAHRTIEAIARSWGFTHPSHFSRRFRQTYGTSPGQWRRHARRSLSLRTDEA</sequence>